<dbReference type="Gene3D" id="1.10.10.10">
    <property type="entry name" value="Winged helix-like DNA-binding domain superfamily/Winged helix DNA-binding domain"/>
    <property type="match status" value="1"/>
</dbReference>
<proteinExistence type="predicted"/>
<evidence type="ECO:0000256" key="1">
    <source>
        <dbReference type="ARBA" id="ARBA00023125"/>
    </source>
</evidence>
<dbReference type="PROSITE" id="PS51197">
    <property type="entry name" value="HTH_RRF2_2"/>
    <property type="match status" value="1"/>
</dbReference>
<dbReference type="InterPro" id="IPR000944">
    <property type="entry name" value="Tscrpt_reg_Rrf2"/>
</dbReference>
<name>A0A9D7SAH9_9BACT</name>
<evidence type="ECO:0000313" key="3">
    <source>
        <dbReference type="Proteomes" id="UP000808349"/>
    </source>
</evidence>
<dbReference type="PANTHER" id="PTHR33221">
    <property type="entry name" value="WINGED HELIX-TURN-HELIX TRANSCRIPTIONAL REGULATOR, RRF2 FAMILY"/>
    <property type="match status" value="1"/>
</dbReference>
<dbReference type="GO" id="GO:0005829">
    <property type="term" value="C:cytosol"/>
    <property type="evidence" value="ECO:0007669"/>
    <property type="project" value="TreeGrafter"/>
</dbReference>
<dbReference type="AlphaFoldDB" id="A0A9D7SAH9"/>
<protein>
    <submittedName>
        <fullName evidence="2">Rrf2 family transcriptional regulator</fullName>
    </submittedName>
</protein>
<dbReference type="InterPro" id="IPR036388">
    <property type="entry name" value="WH-like_DNA-bd_sf"/>
</dbReference>
<sequence>MKVLSKATIYGLRALIYVASKSDGVHYVNIGEISKDLDISFHFLTKTFQVLTQNGILESHRGPHGGVLMKKPIDQIYLIDLVHILEGQDFFTKCLLGLPGCGSKEPCPVHNFWREVKGSLELEFRRTSLAFLAENIQKGKMRL</sequence>
<dbReference type="GO" id="GO:0003677">
    <property type="term" value="F:DNA binding"/>
    <property type="evidence" value="ECO:0007669"/>
    <property type="project" value="UniProtKB-KW"/>
</dbReference>
<dbReference type="Pfam" id="PF02082">
    <property type="entry name" value="Rrf2"/>
    <property type="match status" value="1"/>
</dbReference>
<dbReference type="SUPFAM" id="SSF46785">
    <property type="entry name" value="Winged helix' DNA-binding domain"/>
    <property type="match status" value="1"/>
</dbReference>
<dbReference type="GO" id="GO:0003700">
    <property type="term" value="F:DNA-binding transcription factor activity"/>
    <property type="evidence" value="ECO:0007669"/>
    <property type="project" value="TreeGrafter"/>
</dbReference>
<dbReference type="NCBIfam" id="TIGR00738">
    <property type="entry name" value="rrf2_super"/>
    <property type="match status" value="1"/>
</dbReference>
<dbReference type="PANTHER" id="PTHR33221:SF5">
    <property type="entry name" value="HTH-TYPE TRANSCRIPTIONAL REGULATOR ISCR"/>
    <property type="match status" value="1"/>
</dbReference>
<keyword evidence="1" id="KW-0238">DNA-binding</keyword>
<organism evidence="2 3">
    <name type="scientific">Candidatus Defluviibacterium haderslevense</name>
    <dbReference type="NCBI Taxonomy" id="2981993"/>
    <lineage>
        <taxon>Bacteria</taxon>
        <taxon>Pseudomonadati</taxon>
        <taxon>Bacteroidota</taxon>
        <taxon>Saprospiria</taxon>
        <taxon>Saprospirales</taxon>
        <taxon>Saprospiraceae</taxon>
        <taxon>Candidatus Defluviibacterium</taxon>
    </lineage>
</organism>
<dbReference type="InterPro" id="IPR036390">
    <property type="entry name" value="WH_DNA-bd_sf"/>
</dbReference>
<gene>
    <name evidence="2" type="ORF">IPO85_12905</name>
</gene>
<comment type="caution">
    <text evidence="2">The sequence shown here is derived from an EMBL/GenBank/DDBJ whole genome shotgun (WGS) entry which is preliminary data.</text>
</comment>
<evidence type="ECO:0000313" key="2">
    <source>
        <dbReference type="EMBL" id="MBK9718381.1"/>
    </source>
</evidence>
<accession>A0A9D7SAH9</accession>
<dbReference type="Proteomes" id="UP000808349">
    <property type="component" value="Unassembled WGS sequence"/>
</dbReference>
<dbReference type="EMBL" id="JADKFW010000010">
    <property type="protein sequence ID" value="MBK9718381.1"/>
    <property type="molecule type" value="Genomic_DNA"/>
</dbReference>
<reference evidence="2 3" key="1">
    <citation type="submission" date="2020-10" db="EMBL/GenBank/DDBJ databases">
        <title>Connecting structure to function with the recovery of over 1000 high-quality activated sludge metagenome-assembled genomes encoding full-length rRNA genes using long-read sequencing.</title>
        <authorList>
            <person name="Singleton C.M."/>
            <person name="Petriglieri F."/>
            <person name="Kristensen J.M."/>
            <person name="Kirkegaard R.H."/>
            <person name="Michaelsen T.Y."/>
            <person name="Andersen M.H."/>
            <person name="Karst S.M."/>
            <person name="Dueholm M.S."/>
            <person name="Nielsen P.H."/>
            <person name="Albertsen M."/>
        </authorList>
    </citation>
    <scope>NUCLEOTIDE SEQUENCE [LARGE SCALE GENOMIC DNA]</scope>
    <source>
        <strain evidence="2">Ribe_18-Q3-R11-54_BAT3C.373</strain>
    </source>
</reference>